<dbReference type="InterPro" id="IPR036250">
    <property type="entry name" value="AcylCo_DH-like_C"/>
</dbReference>
<dbReference type="Gene3D" id="1.20.140.10">
    <property type="entry name" value="Butyryl-CoA Dehydrogenase, subunit A, domain 3"/>
    <property type="match status" value="1"/>
</dbReference>
<evidence type="ECO:0000259" key="7">
    <source>
        <dbReference type="Pfam" id="PF00441"/>
    </source>
</evidence>
<proteinExistence type="inferred from homology"/>
<dbReference type="FunFam" id="2.40.110.10:FF:000011">
    <property type="entry name" value="Acyl-CoA dehydrogenase FadE34"/>
    <property type="match status" value="1"/>
</dbReference>
<evidence type="ECO:0000256" key="3">
    <source>
        <dbReference type="ARBA" id="ARBA00022630"/>
    </source>
</evidence>
<dbReference type="Proteomes" id="UP000242367">
    <property type="component" value="Unassembled WGS sequence"/>
</dbReference>
<dbReference type="InterPro" id="IPR037069">
    <property type="entry name" value="AcylCoA_DH/ox_N_sf"/>
</dbReference>
<dbReference type="InterPro" id="IPR052161">
    <property type="entry name" value="Mycobact_Acyl-CoA_DH"/>
</dbReference>
<dbReference type="Pfam" id="PF02771">
    <property type="entry name" value="Acyl-CoA_dh_N"/>
    <property type="match status" value="1"/>
</dbReference>
<dbReference type="PANTHER" id="PTHR43292">
    <property type="entry name" value="ACYL-COA DEHYDROGENASE"/>
    <property type="match status" value="1"/>
</dbReference>
<dbReference type="GO" id="GO:0016627">
    <property type="term" value="F:oxidoreductase activity, acting on the CH-CH group of donors"/>
    <property type="evidence" value="ECO:0007669"/>
    <property type="project" value="InterPro"/>
</dbReference>
<dbReference type="PANTHER" id="PTHR43292:SF4">
    <property type="entry name" value="ACYL-COA DEHYDROGENASE FADE34"/>
    <property type="match status" value="1"/>
</dbReference>
<comment type="cofactor">
    <cofactor evidence="1 6">
        <name>FAD</name>
        <dbReference type="ChEBI" id="CHEBI:57692"/>
    </cofactor>
</comment>
<feature type="domain" description="Acyl-CoA dehydrogenase/oxidase N-terminal" evidence="9">
    <location>
        <begin position="14"/>
        <end position="111"/>
    </location>
</feature>
<dbReference type="InterPro" id="IPR009100">
    <property type="entry name" value="AcylCoA_DH/oxidase_NM_dom_sf"/>
</dbReference>
<evidence type="ECO:0000256" key="5">
    <source>
        <dbReference type="ARBA" id="ARBA00023002"/>
    </source>
</evidence>
<dbReference type="InterPro" id="IPR009075">
    <property type="entry name" value="AcylCo_DH/oxidase_C"/>
</dbReference>
<accession>A0A2P4UBN9</accession>
<dbReference type="InterPro" id="IPR046373">
    <property type="entry name" value="Acyl-CoA_Oxase/DH_mid-dom_sf"/>
</dbReference>
<sequence>MSTAPPDEAGLDRRVRDFLAVHDPAATDRRDFLRARFDAGLAWVHYPPGLGGLGAPRALQDGVDRLFAAAGAPGNRPERNAIGLGMAAPTILAFGTDEQKKRFLRPLWTGEEVWCQLFSEPGAGSDLAALATRAVRDGDGWTVDGQKVWTSMAHEARFAILVARTDPGVPKHRGMTYFVCDMTDPGVEVRPLRQMTGEAEFNEVFLTGARIPDEHRLGAVGDGWRVAMATLMNERVAIGGHAAPREGGMIGVVAALWRDRPDLRTPGLHAELLRLWADAEAARLTGERLRQQLAAGAPGPEGSAAKLAFARLNQEISGLELELLAEDGLRYDDWTMRRPAEVDFTRRSPGYRYLRAKGNSIEGGTSEILRNIVAERILGLPAEPRADKDVPWKDLPK</sequence>
<gene>
    <name evidence="10" type="primary">acdA_8</name>
    <name evidence="10" type="ORF">BTM25_53980</name>
</gene>
<dbReference type="SUPFAM" id="SSF47203">
    <property type="entry name" value="Acyl-CoA dehydrogenase C-terminal domain-like"/>
    <property type="match status" value="1"/>
</dbReference>
<evidence type="ECO:0000256" key="6">
    <source>
        <dbReference type="RuleBase" id="RU362125"/>
    </source>
</evidence>
<dbReference type="EMBL" id="MTBP01000005">
    <property type="protein sequence ID" value="POM22448.1"/>
    <property type="molecule type" value="Genomic_DNA"/>
</dbReference>
<evidence type="ECO:0000259" key="9">
    <source>
        <dbReference type="Pfam" id="PF02771"/>
    </source>
</evidence>
<dbReference type="Pfam" id="PF00441">
    <property type="entry name" value="Acyl-CoA_dh_1"/>
    <property type="match status" value="1"/>
</dbReference>
<dbReference type="InterPro" id="IPR013786">
    <property type="entry name" value="AcylCoA_DH/ox_N"/>
</dbReference>
<dbReference type="InterPro" id="IPR006091">
    <property type="entry name" value="Acyl-CoA_Oxase/DH_mid-dom"/>
</dbReference>
<evidence type="ECO:0000256" key="4">
    <source>
        <dbReference type="ARBA" id="ARBA00022827"/>
    </source>
</evidence>
<dbReference type="GO" id="GO:0005886">
    <property type="term" value="C:plasma membrane"/>
    <property type="evidence" value="ECO:0007669"/>
    <property type="project" value="TreeGrafter"/>
</dbReference>
<dbReference type="Gene3D" id="1.10.540.10">
    <property type="entry name" value="Acyl-CoA dehydrogenase/oxidase, N-terminal domain"/>
    <property type="match status" value="1"/>
</dbReference>
<evidence type="ECO:0000256" key="1">
    <source>
        <dbReference type="ARBA" id="ARBA00001974"/>
    </source>
</evidence>
<dbReference type="GO" id="GO:0050660">
    <property type="term" value="F:flavin adenine dinucleotide binding"/>
    <property type="evidence" value="ECO:0007669"/>
    <property type="project" value="InterPro"/>
</dbReference>
<reference evidence="10 11" key="1">
    <citation type="journal article" date="2017" name="Chemistry">
        <title>Isolation, Biosynthesis and Chemical Modifications of Rubterolones A-F: Rare Tropolone Alkaloids from Actinomadura sp. 5-2.</title>
        <authorList>
            <person name="Guo H."/>
            <person name="Benndorf R."/>
            <person name="Leichnitz D."/>
            <person name="Klassen J.L."/>
            <person name="Vollmers J."/>
            <person name="Gorls H."/>
            <person name="Steinacker M."/>
            <person name="Weigel C."/>
            <person name="Dahse H.M."/>
            <person name="Kaster A.K."/>
            <person name="de Beer Z.W."/>
            <person name="Poulsen M."/>
            <person name="Beemelmanns C."/>
        </authorList>
    </citation>
    <scope>NUCLEOTIDE SEQUENCE [LARGE SCALE GENOMIC DNA]</scope>
    <source>
        <strain evidence="10 11">5-2</strain>
    </source>
</reference>
<dbReference type="RefSeq" id="WP_103566113.1">
    <property type="nucleotide sequence ID" value="NZ_MTBP01000005.1"/>
</dbReference>
<comment type="similarity">
    <text evidence="2 6">Belongs to the acyl-CoA dehydrogenase family.</text>
</comment>
<dbReference type="Pfam" id="PF02770">
    <property type="entry name" value="Acyl-CoA_dh_M"/>
    <property type="match status" value="1"/>
</dbReference>
<evidence type="ECO:0000256" key="2">
    <source>
        <dbReference type="ARBA" id="ARBA00009347"/>
    </source>
</evidence>
<dbReference type="AlphaFoldDB" id="A0A2P4UBN9"/>
<evidence type="ECO:0000259" key="8">
    <source>
        <dbReference type="Pfam" id="PF02770"/>
    </source>
</evidence>
<comment type="caution">
    <text evidence="10">The sequence shown here is derived from an EMBL/GenBank/DDBJ whole genome shotgun (WGS) entry which is preliminary data.</text>
</comment>
<keyword evidence="5 6" id="KW-0560">Oxidoreductase</keyword>
<organism evidence="10 11">
    <name type="scientific">Actinomadura rubteroloni</name>
    <dbReference type="NCBI Taxonomy" id="1926885"/>
    <lineage>
        <taxon>Bacteria</taxon>
        <taxon>Bacillati</taxon>
        <taxon>Actinomycetota</taxon>
        <taxon>Actinomycetes</taxon>
        <taxon>Streptosporangiales</taxon>
        <taxon>Thermomonosporaceae</taxon>
        <taxon>Actinomadura</taxon>
    </lineage>
</organism>
<protein>
    <submittedName>
        <fullName evidence="10">Acyl-CoA dehydrogenase</fullName>
        <ecNumber evidence="10">1.3.99.-</ecNumber>
    </submittedName>
</protein>
<dbReference type="Gene3D" id="2.40.110.10">
    <property type="entry name" value="Butyryl-CoA Dehydrogenase, subunit A, domain 2"/>
    <property type="match status" value="1"/>
</dbReference>
<feature type="domain" description="Acyl-CoA dehydrogenase/oxidase C-terminal" evidence="7">
    <location>
        <begin position="221"/>
        <end position="378"/>
    </location>
</feature>
<feature type="domain" description="Acyl-CoA oxidase/dehydrogenase middle" evidence="8">
    <location>
        <begin position="115"/>
        <end position="199"/>
    </location>
</feature>
<keyword evidence="4 6" id="KW-0274">FAD</keyword>
<dbReference type="EC" id="1.3.99.-" evidence="10"/>
<evidence type="ECO:0000313" key="11">
    <source>
        <dbReference type="Proteomes" id="UP000242367"/>
    </source>
</evidence>
<dbReference type="SUPFAM" id="SSF56645">
    <property type="entry name" value="Acyl-CoA dehydrogenase NM domain-like"/>
    <property type="match status" value="1"/>
</dbReference>
<name>A0A2P4UBN9_9ACTN</name>
<keyword evidence="3 6" id="KW-0285">Flavoprotein</keyword>
<keyword evidence="11" id="KW-1185">Reference proteome</keyword>
<evidence type="ECO:0000313" key="10">
    <source>
        <dbReference type="EMBL" id="POM22448.1"/>
    </source>
</evidence>